<dbReference type="InterPro" id="IPR056693">
    <property type="entry name" value="DUF7791"/>
</dbReference>
<sequence length="1384" mass="154391">MPDSSSPPTQPQPASRIRREGLTILGDPPHAEADIVFVHGLNGHPHGSWTDPSTGFYWPQHLAESNQKVRVITFGYIADFHAGKDNLMGIRQYAEGLLVNLRNNRPRELALLLSQRKPPFSGIVDAARVIFFFGTPHAGSHYLDKTKVWIVEKIAKAASYQIPENLKSVLQPRANELFVINDEFPLVKEKISIVNFYEQKTMFGLDELIVDKTSATTHYGDEENIAIFRDHQSLVGYNSADDDIYRMVQQTMDIKLSEIPEMDTQTGVCFKSLRHQSFDYQNIDISDASEDTLVWLWEEETGLKVWLGHERGLFWIEGKPGSGKSTLMKSLSLQCQEQPKSTDDTTIAHFFSNRRTVFEQRFESLLMHVLLRLLGEHPSLFETMIDIVRGLVRSCECEITHVHWSSGSLKKCLMRIVTDGKQVAKVCLIVDALDECQDLSVRECVAFFEELSSSKHRIGVKVCFSSRYVPEDMVTGSPSTSGFLLEDKNQTCIANYVKNRMSLTGMSQGIGNGEKELEIEILRKADGIFLWVKIVLQELEIAHEDGATFAELRTILVAIPGKLSGLFQDLLEKIGDGFLTETNDMLALVLSARRPLLLAEFRLAFAFGRGSLFESQAAMRLSREIVQDDMVMKKRIRSRCGGIIEVRKYFLFEEAREELQFIHPSVKDFLLENTASTKILTQKDLILRGHQMLLRSCIAYLQLEELHELVVVLNNTPGRRGRSNYYIEAVMKEYPFLTYAVDELFEHAREVERHGGAQMEVVESFLHSESRQFDVWRGIYNYLNPGYQFEPGMTPFSIAVQSGLLGFVKTQVREGVDVNERIPKDGHYLQLAVRARDVDMVEALLELGADADAQGGRSICALHAAARYGHEAIMVVLLDHGADMSITTPGGRDVLSVAANAGELGIMKLLLDRGYELFNDNWSHHGALVLFSLERLVGVTKMYEWRDLYNELDSTTLDVITRMTKNGLDFTASTPGCTAAALLLLVADSKDAIQMMITKGANINERLGEELPLMWLASALTSENAVRNLVECGAELEVEDESGHSVLHGSVYNRSDSVLQYLLSQGLDCNKANDEGCTPLHMAAAEGSERQLALLLAAKADTTAVTEHGENILHFALKNRKCKDIMGCIGTLPSSVDINARNREGLTPLHVAASKGTLDHVRWALESGADVTVVDRENRSVFHLAATNDLGDREDILKFLLDSGADISATDEDGATVLHHALSSTQVRTKGNMKRGPGILEKRPYGGLGLEELLDRIFKFGVLPWRRDDEAVLNLLLDRGARVDAQDDNGTTCLHIACANRTIKAADILLSRGAKLDEQDVNGNTAMHLAASCQSIDFIQYLLSKGAKIDVHDYRGCTPLDLAQDEDVRELLESEMEKRAQATA</sequence>
<dbReference type="Pfam" id="PF12796">
    <property type="entry name" value="Ank_2"/>
    <property type="match status" value="4"/>
</dbReference>
<feature type="domain" description="DUF7791" evidence="5">
    <location>
        <begin position="623"/>
        <end position="701"/>
    </location>
</feature>
<dbReference type="Gene3D" id="1.25.40.20">
    <property type="entry name" value="Ankyrin repeat-containing domain"/>
    <property type="match status" value="4"/>
</dbReference>
<keyword evidence="2 3" id="KW-0040">ANK repeat</keyword>
<reference evidence="6" key="1">
    <citation type="submission" date="2021-03" db="EMBL/GenBank/DDBJ databases">
        <authorList>
            <person name="Tagirdzhanova G."/>
        </authorList>
    </citation>
    <scope>NUCLEOTIDE SEQUENCE</scope>
</reference>
<dbReference type="Gene3D" id="3.40.50.300">
    <property type="entry name" value="P-loop containing nucleotide triphosphate hydrolases"/>
    <property type="match status" value="1"/>
</dbReference>
<dbReference type="PANTHER" id="PTHR24123">
    <property type="entry name" value="ANKYRIN REPEAT-CONTAINING"/>
    <property type="match status" value="1"/>
</dbReference>
<dbReference type="SUPFAM" id="SSF52540">
    <property type="entry name" value="P-loop containing nucleoside triphosphate hydrolases"/>
    <property type="match status" value="1"/>
</dbReference>
<feature type="repeat" description="ANK" evidence="3">
    <location>
        <begin position="1144"/>
        <end position="1176"/>
    </location>
</feature>
<proteinExistence type="predicted"/>
<dbReference type="Pfam" id="PF24883">
    <property type="entry name" value="NPHP3_N"/>
    <property type="match status" value="1"/>
</dbReference>
<gene>
    <name evidence="6" type="ORF">IMSHALPRED_004444</name>
</gene>
<comment type="caution">
    <text evidence="6">The sequence shown here is derived from an EMBL/GenBank/DDBJ whole genome shotgun (WGS) entry which is preliminary data.</text>
</comment>
<keyword evidence="7" id="KW-1185">Reference proteome</keyword>
<feature type="repeat" description="ANK" evidence="3">
    <location>
        <begin position="1289"/>
        <end position="1321"/>
    </location>
</feature>
<dbReference type="InterPro" id="IPR036770">
    <property type="entry name" value="Ankyrin_rpt-contain_sf"/>
</dbReference>
<feature type="repeat" description="ANK" evidence="3">
    <location>
        <begin position="857"/>
        <end position="889"/>
    </location>
</feature>
<dbReference type="InterPro" id="IPR027417">
    <property type="entry name" value="P-loop_NTPase"/>
</dbReference>
<dbReference type="Proteomes" id="UP000664534">
    <property type="component" value="Unassembled WGS sequence"/>
</dbReference>
<accession>A0A8H3FB73</accession>
<name>A0A8H3FB73_9LECA</name>
<protein>
    <recommendedName>
        <fullName evidence="8">NACHT domain-containing protein</fullName>
    </recommendedName>
</protein>
<dbReference type="InterPro" id="IPR056884">
    <property type="entry name" value="NPHP3-like_N"/>
</dbReference>
<organism evidence="6 7">
    <name type="scientific">Imshaugia aleurites</name>
    <dbReference type="NCBI Taxonomy" id="172621"/>
    <lineage>
        <taxon>Eukaryota</taxon>
        <taxon>Fungi</taxon>
        <taxon>Dikarya</taxon>
        <taxon>Ascomycota</taxon>
        <taxon>Pezizomycotina</taxon>
        <taxon>Lecanoromycetes</taxon>
        <taxon>OSLEUM clade</taxon>
        <taxon>Lecanoromycetidae</taxon>
        <taxon>Lecanorales</taxon>
        <taxon>Lecanorineae</taxon>
        <taxon>Parmeliaceae</taxon>
        <taxon>Imshaugia</taxon>
    </lineage>
</organism>
<dbReference type="PROSITE" id="PS50297">
    <property type="entry name" value="ANK_REP_REGION"/>
    <property type="match status" value="6"/>
</dbReference>
<dbReference type="InterPro" id="IPR029058">
    <property type="entry name" value="AB_hydrolase_fold"/>
</dbReference>
<dbReference type="InterPro" id="IPR002110">
    <property type="entry name" value="Ankyrin_rpt"/>
</dbReference>
<feature type="repeat" description="ANK" evidence="3">
    <location>
        <begin position="1075"/>
        <end position="1107"/>
    </location>
</feature>
<feature type="repeat" description="ANK" evidence="3">
    <location>
        <begin position="1042"/>
        <end position="1074"/>
    </location>
</feature>
<feature type="repeat" description="ANK" evidence="3">
    <location>
        <begin position="829"/>
        <end position="856"/>
    </location>
</feature>
<dbReference type="SUPFAM" id="SSF48403">
    <property type="entry name" value="Ankyrin repeat"/>
    <property type="match status" value="2"/>
</dbReference>
<dbReference type="SUPFAM" id="SSF53474">
    <property type="entry name" value="alpha/beta-Hydrolases"/>
    <property type="match status" value="1"/>
</dbReference>
<evidence type="ECO:0000256" key="2">
    <source>
        <dbReference type="ARBA" id="ARBA00023043"/>
    </source>
</evidence>
<dbReference type="PANTHER" id="PTHR24123:SF141">
    <property type="entry name" value="ANKYRIN 2, ISOFORM U"/>
    <property type="match status" value="1"/>
</dbReference>
<evidence type="ECO:0000256" key="1">
    <source>
        <dbReference type="ARBA" id="ARBA00022737"/>
    </source>
</evidence>
<feature type="domain" description="Nephrocystin 3-like N-terminal" evidence="4">
    <location>
        <begin position="292"/>
        <end position="467"/>
    </location>
</feature>
<dbReference type="EMBL" id="CAJPDT010000021">
    <property type="protein sequence ID" value="CAF9918853.1"/>
    <property type="molecule type" value="Genomic_DNA"/>
</dbReference>
<dbReference type="Pfam" id="PF25053">
    <property type="entry name" value="DUF7791"/>
    <property type="match status" value="1"/>
</dbReference>
<evidence type="ECO:0000313" key="7">
    <source>
        <dbReference type="Proteomes" id="UP000664534"/>
    </source>
</evidence>
<evidence type="ECO:0000313" key="6">
    <source>
        <dbReference type="EMBL" id="CAF9918853.1"/>
    </source>
</evidence>
<dbReference type="SMART" id="SM00248">
    <property type="entry name" value="ANK"/>
    <property type="match status" value="14"/>
</dbReference>
<evidence type="ECO:0008006" key="8">
    <source>
        <dbReference type="Google" id="ProtNLM"/>
    </source>
</evidence>
<evidence type="ECO:0000259" key="4">
    <source>
        <dbReference type="Pfam" id="PF24883"/>
    </source>
</evidence>
<dbReference type="InterPro" id="IPR051165">
    <property type="entry name" value="Multifunctional_ANK_Repeat"/>
</dbReference>
<dbReference type="PRINTS" id="PR01415">
    <property type="entry name" value="ANKYRIN"/>
</dbReference>
<evidence type="ECO:0000259" key="5">
    <source>
        <dbReference type="Pfam" id="PF25053"/>
    </source>
</evidence>
<dbReference type="PROSITE" id="PS50088">
    <property type="entry name" value="ANK_REPEAT"/>
    <property type="match status" value="8"/>
</dbReference>
<feature type="repeat" description="ANK" evidence="3">
    <location>
        <begin position="1322"/>
        <end position="1354"/>
    </location>
</feature>
<dbReference type="OrthoDB" id="195446at2759"/>
<feature type="repeat" description="ANK" evidence="3">
    <location>
        <begin position="1177"/>
        <end position="1212"/>
    </location>
</feature>
<evidence type="ECO:0000256" key="3">
    <source>
        <dbReference type="PROSITE-ProRule" id="PRU00023"/>
    </source>
</evidence>
<keyword evidence="1" id="KW-0677">Repeat</keyword>